<proteinExistence type="predicted"/>
<name>A0ACC0VPI8_9STRA</name>
<organism evidence="1 2">
    <name type="scientific">Peronosclerospora sorghi</name>
    <dbReference type="NCBI Taxonomy" id="230839"/>
    <lineage>
        <taxon>Eukaryota</taxon>
        <taxon>Sar</taxon>
        <taxon>Stramenopiles</taxon>
        <taxon>Oomycota</taxon>
        <taxon>Peronosporomycetes</taxon>
        <taxon>Peronosporales</taxon>
        <taxon>Peronosporaceae</taxon>
        <taxon>Peronosclerospora</taxon>
    </lineage>
</organism>
<keyword evidence="2" id="KW-1185">Reference proteome</keyword>
<gene>
    <name evidence="1" type="ORF">PsorP6_016372</name>
</gene>
<dbReference type="Proteomes" id="UP001163321">
    <property type="component" value="Chromosome 8"/>
</dbReference>
<reference evidence="1 2" key="1">
    <citation type="journal article" date="2022" name="bioRxiv">
        <title>The genome of the oomycete Peronosclerospora sorghi, a cosmopolitan pathogen of maize and sorghum, is inflated with dispersed pseudogenes.</title>
        <authorList>
            <person name="Fletcher K."/>
            <person name="Martin F."/>
            <person name="Isakeit T."/>
            <person name="Cavanaugh K."/>
            <person name="Magill C."/>
            <person name="Michelmore R."/>
        </authorList>
    </citation>
    <scope>NUCLEOTIDE SEQUENCE [LARGE SCALE GENOMIC DNA]</scope>
    <source>
        <strain evidence="1">P6</strain>
    </source>
</reference>
<sequence length="493" mass="54256">MQLALRDDLEPTRREEKHKRLDVMTDFEKAYDLEHSPKEPPPTVPSHPSLSLLLAVSMPRMAITMAWSAQWAALGPYLSTMLPNFAVQVTQFIGPIVGVLLGPSIGVLSDRSTVIFGRRRPFLILAGFLSIVCWIAMSYTRDLGQAFGDQGDAHDGEPTDRTWTSLLTVFFYLWMDITVNIVQTPAMLLVADFAGDRQTTGAALGQAWSTLGSILVAGYIEVFGAAHKSLHEFMWMLSGAMFVSITVAVVFAKETPLDPSKVDPVATWQRIGHAFTSVYHGIRTLPNVLVVYAICLFFVQYGYTAYNGNKGQFLGLEVYHGSAENADRCDPCSPKQKAYNHGVSIAGGRADLLFNLVGYMYSWILPFLVHKLGAKWVLTMSTLPQCFLMIMAWTTSATFTVLIVTTTSMTQAVWFALIVPVVIHVIGEENDIGIYVGALNSANCFGQLLNFSIGSGLVETSLGYKLPVFLGGIMSAFGFLTAWVFFKAKIYSM</sequence>
<protein>
    <submittedName>
        <fullName evidence="1">Uncharacterized protein</fullName>
    </submittedName>
</protein>
<evidence type="ECO:0000313" key="1">
    <source>
        <dbReference type="EMBL" id="KAI9908438.1"/>
    </source>
</evidence>
<comment type="caution">
    <text evidence="1">The sequence shown here is derived from an EMBL/GenBank/DDBJ whole genome shotgun (WGS) entry which is preliminary data.</text>
</comment>
<dbReference type="EMBL" id="CM047587">
    <property type="protein sequence ID" value="KAI9908438.1"/>
    <property type="molecule type" value="Genomic_DNA"/>
</dbReference>
<evidence type="ECO:0000313" key="2">
    <source>
        <dbReference type="Proteomes" id="UP001163321"/>
    </source>
</evidence>
<accession>A0ACC0VPI8</accession>